<proteinExistence type="inferred from homology"/>
<gene>
    <name evidence="8" type="ORF">HETIRDRAFT_36027</name>
</gene>
<feature type="binding site" evidence="6">
    <location>
        <position position="188"/>
    </location>
    <ligand>
        <name>substrate</name>
    </ligand>
</feature>
<comment type="catalytic activity">
    <reaction evidence="1">
        <text>a monocarboxylic acid amide + H2O = a monocarboxylate + NH4(+)</text>
        <dbReference type="Rhea" id="RHEA:12020"/>
        <dbReference type="ChEBI" id="CHEBI:15377"/>
        <dbReference type="ChEBI" id="CHEBI:28938"/>
        <dbReference type="ChEBI" id="CHEBI:35757"/>
        <dbReference type="ChEBI" id="CHEBI:83628"/>
        <dbReference type="EC" id="3.5.1.4"/>
    </reaction>
</comment>
<dbReference type="InParanoid" id="W4K0X5"/>
<dbReference type="Gene3D" id="3.90.1300.10">
    <property type="entry name" value="Amidase signature (AS) domain"/>
    <property type="match status" value="1"/>
</dbReference>
<feature type="active site" description="Acyl-ester intermediate" evidence="5">
    <location>
        <position position="212"/>
    </location>
</feature>
<dbReference type="Pfam" id="PF01425">
    <property type="entry name" value="Amidase"/>
    <property type="match status" value="1"/>
</dbReference>
<keyword evidence="9" id="KW-1185">Reference proteome</keyword>
<organism evidence="8 9">
    <name type="scientific">Heterobasidion irregulare (strain TC 32-1)</name>
    <dbReference type="NCBI Taxonomy" id="747525"/>
    <lineage>
        <taxon>Eukaryota</taxon>
        <taxon>Fungi</taxon>
        <taxon>Dikarya</taxon>
        <taxon>Basidiomycota</taxon>
        <taxon>Agaricomycotina</taxon>
        <taxon>Agaricomycetes</taxon>
        <taxon>Russulales</taxon>
        <taxon>Bondarzewiaceae</taxon>
        <taxon>Heterobasidion</taxon>
        <taxon>Heterobasidion annosum species complex</taxon>
    </lineage>
</organism>
<evidence type="ECO:0000256" key="5">
    <source>
        <dbReference type="PIRSR" id="PIRSR001221-1"/>
    </source>
</evidence>
<dbReference type="AlphaFoldDB" id="W4K0X5"/>
<dbReference type="PROSITE" id="PS00571">
    <property type="entry name" value="AMIDASES"/>
    <property type="match status" value="1"/>
</dbReference>
<dbReference type="STRING" id="747525.W4K0X5"/>
<dbReference type="RefSeq" id="XP_009548743.1">
    <property type="nucleotide sequence ID" value="XM_009550448.1"/>
</dbReference>
<accession>W4K0X5</accession>
<dbReference type="InterPro" id="IPR020556">
    <property type="entry name" value="Amidase_CS"/>
</dbReference>
<dbReference type="InterPro" id="IPR036928">
    <property type="entry name" value="AS_sf"/>
</dbReference>
<dbReference type="InterPro" id="IPR023631">
    <property type="entry name" value="Amidase_dom"/>
</dbReference>
<dbReference type="OrthoDB" id="6428749at2759"/>
<dbReference type="SUPFAM" id="SSF75304">
    <property type="entry name" value="Amidase signature (AS) enzymes"/>
    <property type="match status" value="1"/>
</dbReference>
<dbReference type="PANTHER" id="PTHR46072">
    <property type="entry name" value="AMIDASE-RELATED-RELATED"/>
    <property type="match status" value="1"/>
</dbReference>
<dbReference type="Proteomes" id="UP000030671">
    <property type="component" value="Unassembled WGS sequence"/>
</dbReference>
<name>W4K0X5_HETIT</name>
<evidence type="ECO:0000259" key="7">
    <source>
        <dbReference type="Pfam" id="PF01425"/>
    </source>
</evidence>
<protein>
    <recommendedName>
        <fullName evidence="3">amidase</fullName>
        <ecNumber evidence="3">3.5.1.4</ecNumber>
    </recommendedName>
</protein>
<dbReference type="PANTHER" id="PTHR46072:SF11">
    <property type="entry name" value="AMIDASE-RELATED"/>
    <property type="match status" value="1"/>
</dbReference>
<feature type="active site" description="Charge relay system" evidence="5">
    <location>
        <position position="188"/>
    </location>
</feature>
<dbReference type="EC" id="3.5.1.4" evidence="3"/>
<sequence length="567" mass="61748">MWPFTSSFKSIVEGKRAQRNAAIANAVAYTIEHQEYLNATATQIVQRIEKGEWTASGVLEAYIARAVQAHNKTNCLTEILFEQARKDAKLLDTEFSKTGRLKGPLHGVPVSLKDQYDVSGVDTTIGFTQWANNPAAADASIVKQLRAAGAIPLAKTNVPQTMLAFECSNPLWERTTNPWSAAHTCGGSSGGEAALLAMDGSALGVGSDIGGSLRIPASYCGVYALKPGFGRIAYTGSRGANQGFEGVRVVSGPMSRSVEDIELISRLVFGVQDDNYYPAPIPYRDVTLPATLHFGYYTSDRFVKASPVCKRAVLETVEALRLAGHKCTELELPEAPRPLELFAGLTSADGYETLISPLGPDPKESSLFLVTLGPSMPDFVRRIASWAITTFIGDSIFGKLMLHSRKKTVAEYYKYTDLKNNYTRNWNQEVWGKYGFDGIIAPVQAMPALPHGGCDKLSPLAIATIQYNIVDSPVGVIPVTRVDPTLDQLTDEWRTASDHGSKLLEAELYGKNPVYNPELMKGLPVGVQVVGRKWEEEKVIAMMHVVDKVLKKKRTGFGPGSWTPSAV</sequence>
<dbReference type="HOGENOM" id="CLU_009600_9_3_1"/>
<feature type="domain" description="Amidase" evidence="7">
    <location>
        <begin position="58"/>
        <end position="539"/>
    </location>
</feature>
<feature type="active site" description="Charge relay system" evidence="5">
    <location>
        <position position="113"/>
    </location>
</feature>
<evidence type="ECO:0000313" key="9">
    <source>
        <dbReference type="Proteomes" id="UP000030671"/>
    </source>
</evidence>
<reference evidence="8 9" key="1">
    <citation type="journal article" date="2012" name="New Phytol.">
        <title>Insight into trade-off between wood decay and parasitism from the genome of a fungal forest pathogen.</title>
        <authorList>
            <person name="Olson A."/>
            <person name="Aerts A."/>
            <person name="Asiegbu F."/>
            <person name="Belbahri L."/>
            <person name="Bouzid O."/>
            <person name="Broberg A."/>
            <person name="Canback B."/>
            <person name="Coutinho P.M."/>
            <person name="Cullen D."/>
            <person name="Dalman K."/>
            <person name="Deflorio G."/>
            <person name="van Diepen L.T."/>
            <person name="Dunand C."/>
            <person name="Duplessis S."/>
            <person name="Durling M."/>
            <person name="Gonthier P."/>
            <person name="Grimwood J."/>
            <person name="Fossdal C.G."/>
            <person name="Hansson D."/>
            <person name="Henrissat B."/>
            <person name="Hietala A."/>
            <person name="Himmelstrand K."/>
            <person name="Hoffmeister D."/>
            <person name="Hogberg N."/>
            <person name="James T.Y."/>
            <person name="Karlsson M."/>
            <person name="Kohler A."/>
            <person name="Kues U."/>
            <person name="Lee Y.H."/>
            <person name="Lin Y.C."/>
            <person name="Lind M."/>
            <person name="Lindquist E."/>
            <person name="Lombard V."/>
            <person name="Lucas S."/>
            <person name="Lunden K."/>
            <person name="Morin E."/>
            <person name="Murat C."/>
            <person name="Park J."/>
            <person name="Raffaello T."/>
            <person name="Rouze P."/>
            <person name="Salamov A."/>
            <person name="Schmutz J."/>
            <person name="Solheim H."/>
            <person name="Stahlberg J."/>
            <person name="Velez H."/>
            <person name="de Vries R.P."/>
            <person name="Wiebenga A."/>
            <person name="Woodward S."/>
            <person name="Yakovlev I."/>
            <person name="Garbelotto M."/>
            <person name="Martin F."/>
            <person name="Grigoriev I.V."/>
            <person name="Stenlid J."/>
        </authorList>
    </citation>
    <scope>NUCLEOTIDE SEQUENCE [LARGE SCALE GENOMIC DNA]</scope>
    <source>
        <strain evidence="8 9">TC 32-1</strain>
    </source>
</reference>
<comment type="similarity">
    <text evidence="2">Belongs to the amidase family.</text>
</comment>
<evidence type="ECO:0000256" key="6">
    <source>
        <dbReference type="PIRSR" id="PIRSR001221-2"/>
    </source>
</evidence>
<evidence type="ECO:0000256" key="4">
    <source>
        <dbReference type="ARBA" id="ARBA00022801"/>
    </source>
</evidence>
<keyword evidence="4" id="KW-0378">Hydrolase</keyword>
<dbReference type="GO" id="GO:0004040">
    <property type="term" value="F:amidase activity"/>
    <property type="evidence" value="ECO:0007669"/>
    <property type="project" value="UniProtKB-EC"/>
</dbReference>
<dbReference type="PIRSF" id="PIRSF001221">
    <property type="entry name" value="Amidase_fungi"/>
    <property type="match status" value="1"/>
</dbReference>
<dbReference type="KEGG" id="hir:HETIRDRAFT_36027"/>
<dbReference type="FunCoup" id="W4K0X5">
    <property type="interactions" value="57"/>
</dbReference>
<feature type="binding site" evidence="6">
    <location>
        <position position="162"/>
    </location>
    <ligand>
        <name>substrate</name>
    </ligand>
</feature>
<dbReference type="eggNOG" id="KOG1212">
    <property type="taxonomic scope" value="Eukaryota"/>
</dbReference>
<evidence type="ECO:0000256" key="1">
    <source>
        <dbReference type="ARBA" id="ARBA00001311"/>
    </source>
</evidence>
<evidence type="ECO:0000313" key="8">
    <source>
        <dbReference type="EMBL" id="ETW78985.1"/>
    </source>
</evidence>
<dbReference type="EMBL" id="KI925461">
    <property type="protein sequence ID" value="ETW78985.1"/>
    <property type="molecule type" value="Genomic_DNA"/>
</dbReference>
<feature type="binding site" evidence="6">
    <location>
        <begin position="209"/>
        <end position="212"/>
    </location>
    <ligand>
        <name>substrate</name>
    </ligand>
</feature>
<evidence type="ECO:0000256" key="2">
    <source>
        <dbReference type="ARBA" id="ARBA00009199"/>
    </source>
</evidence>
<evidence type="ECO:0000256" key="3">
    <source>
        <dbReference type="ARBA" id="ARBA00012922"/>
    </source>
</evidence>
<dbReference type="FunFam" id="3.90.1300.10:FF:000003">
    <property type="entry name" value="Amidase signature enzyme"/>
    <property type="match status" value="1"/>
</dbReference>
<dbReference type="GeneID" id="20671812"/>